<accession>A0AAD3XWL4</accession>
<evidence type="ECO:0000313" key="3">
    <source>
        <dbReference type="Proteomes" id="UP001279734"/>
    </source>
</evidence>
<dbReference type="Proteomes" id="UP001279734">
    <property type="component" value="Unassembled WGS sequence"/>
</dbReference>
<sequence>MPKNYAEERFAGGKFMKYPAKKIPFTPYDRPLNQPRRVCAGWMSKIVDGAYSFIAGGANRLIQCLFSSSLCNPFSSPLLHPYRTPDGTTIQGNCSISAVNFGFTLTWVHISKSTRGEGRGELHQTSEISDSGLSKFELLIKGNINTFEREEINHLVEKLQSKVTDAKQGRNVDGTTEVDGMKISTETPRIPAIEERPAYLNMIQEEIDASPVEIAKAYMGSQKSGTSSRYKCSTPGDKRLSLYKDKSAAKRTSSSPFLRSAICWPGAITEDDSAFSTRRGRGLYGLPRIPYSRTEDNSKSKIIDNHQSVGPIRRIGDKYFPRSFFRECNSLSYSKSLLKVKEPHEHNASLPKKKTLKPPATTTSQSVEDKAHGSEPGPSTGRMHKRACQILELISSEPPTKKVKPDKELSFKAARNNSSSSEPASDVPNKQIGLQCSRGLGLRDEGNGIPGAAKDSPSSSKLISDGIDSASTSKLVSDGIHSVAAQNNSTSSSEKVADVSNEQISLPPSGGFELRVEDYENIFFDVPPHGIRADEISGAANVAASTSSHGNCAAARNNFSSSSEPVSAVSKGQIGSPCSRGFGLQDEGNEVIFFNVPQDRRLGNVLRATNDGASVTQIANDSQTKSLQELTKDNEQKRIDQFWQFVNQSINQDGYVNDITFVGSEVYDPQTMPVYELDYNNNGGNFTFPGPQASSWGGPITGLANEKSNRPTIFSYNPIQVQPM</sequence>
<evidence type="ECO:0000313" key="2">
    <source>
        <dbReference type="EMBL" id="GMH18960.1"/>
    </source>
</evidence>
<dbReference type="PANTHER" id="PTHR33416:SF20">
    <property type="entry name" value="NUCLEAR PORE COMPLEX PROTEIN NUP1"/>
    <property type="match status" value="1"/>
</dbReference>
<dbReference type="GO" id="GO:0005635">
    <property type="term" value="C:nuclear envelope"/>
    <property type="evidence" value="ECO:0007669"/>
    <property type="project" value="TreeGrafter"/>
</dbReference>
<evidence type="ECO:0000256" key="1">
    <source>
        <dbReference type="SAM" id="MobiDB-lite"/>
    </source>
</evidence>
<keyword evidence="3" id="KW-1185">Reference proteome</keyword>
<dbReference type="PANTHER" id="PTHR33416">
    <property type="entry name" value="NUCLEAR PORE COMPLEX PROTEIN NUP1"/>
    <property type="match status" value="1"/>
</dbReference>
<organism evidence="2 3">
    <name type="scientific">Nepenthes gracilis</name>
    <name type="common">Slender pitcher plant</name>
    <dbReference type="NCBI Taxonomy" id="150966"/>
    <lineage>
        <taxon>Eukaryota</taxon>
        <taxon>Viridiplantae</taxon>
        <taxon>Streptophyta</taxon>
        <taxon>Embryophyta</taxon>
        <taxon>Tracheophyta</taxon>
        <taxon>Spermatophyta</taxon>
        <taxon>Magnoliopsida</taxon>
        <taxon>eudicotyledons</taxon>
        <taxon>Gunneridae</taxon>
        <taxon>Pentapetalae</taxon>
        <taxon>Caryophyllales</taxon>
        <taxon>Nepenthaceae</taxon>
        <taxon>Nepenthes</taxon>
    </lineage>
</organism>
<dbReference type="AlphaFoldDB" id="A0AAD3XWL4"/>
<dbReference type="GO" id="GO:0071763">
    <property type="term" value="P:nuclear membrane organization"/>
    <property type="evidence" value="ECO:0007669"/>
    <property type="project" value="TreeGrafter"/>
</dbReference>
<feature type="region of interest" description="Disordered" evidence="1">
    <location>
        <begin position="439"/>
        <end position="466"/>
    </location>
</feature>
<gene>
    <name evidence="2" type="ORF">Nepgr_020801</name>
</gene>
<name>A0AAD3XWL4_NEPGR</name>
<comment type="caution">
    <text evidence="2">The sequence shown here is derived from an EMBL/GenBank/DDBJ whole genome shotgun (WGS) entry which is preliminary data.</text>
</comment>
<reference evidence="2" key="1">
    <citation type="submission" date="2023-05" db="EMBL/GenBank/DDBJ databases">
        <title>Nepenthes gracilis genome sequencing.</title>
        <authorList>
            <person name="Fukushima K."/>
        </authorList>
    </citation>
    <scope>NUCLEOTIDE SEQUENCE</scope>
    <source>
        <strain evidence="2">SING2019-196</strain>
    </source>
</reference>
<dbReference type="EMBL" id="BSYO01000020">
    <property type="protein sequence ID" value="GMH18960.1"/>
    <property type="molecule type" value="Genomic_DNA"/>
</dbReference>
<proteinExistence type="predicted"/>
<feature type="region of interest" description="Disordered" evidence="1">
    <location>
        <begin position="342"/>
        <end position="383"/>
    </location>
</feature>
<protein>
    <submittedName>
        <fullName evidence="2">Uncharacterized protein</fullName>
    </submittedName>
</protein>